<accession>A0A4Y2S4T2</accession>
<keyword evidence="1" id="KW-0472">Membrane</keyword>
<dbReference type="Proteomes" id="UP000499080">
    <property type="component" value="Unassembled WGS sequence"/>
</dbReference>
<name>A0A4Y2S4T2_ARAVE</name>
<evidence type="ECO:0000313" key="3">
    <source>
        <dbReference type="Proteomes" id="UP000499080"/>
    </source>
</evidence>
<feature type="non-terminal residue" evidence="2">
    <location>
        <position position="122"/>
    </location>
</feature>
<evidence type="ECO:0000313" key="2">
    <source>
        <dbReference type="EMBL" id="GBN82230.1"/>
    </source>
</evidence>
<gene>
    <name evidence="2" type="ORF">AVEN_124944_1</name>
</gene>
<proteinExistence type="predicted"/>
<reference evidence="2 3" key="1">
    <citation type="journal article" date="2019" name="Sci. Rep.">
        <title>Orb-weaving spider Araneus ventricosus genome elucidates the spidroin gene catalogue.</title>
        <authorList>
            <person name="Kono N."/>
            <person name="Nakamura H."/>
            <person name="Ohtoshi R."/>
            <person name="Moran D.A.P."/>
            <person name="Shinohara A."/>
            <person name="Yoshida Y."/>
            <person name="Fujiwara M."/>
            <person name="Mori M."/>
            <person name="Tomita M."/>
            <person name="Arakawa K."/>
        </authorList>
    </citation>
    <scope>NUCLEOTIDE SEQUENCE [LARGE SCALE GENOMIC DNA]</scope>
</reference>
<organism evidence="2 3">
    <name type="scientific">Araneus ventricosus</name>
    <name type="common">Orbweaver spider</name>
    <name type="synonym">Epeira ventricosa</name>
    <dbReference type="NCBI Taxonomy" id="182803"/>
    <lineage>
        <taxon>Eukaryota</taxon>
        <taxon>Metazoa</taxon>
        <taxon>Ecdysozoa</taxon>
        <taxon>Arthropoda</taxon>
        <taxon>Chelicerata</taxon>
        <taxon>Arachnida</taxon>
        <taxon>Araneae</taxon>
        <taxon>Araneomorphae</taxon>
        <taxon>Entelegynae</taxon>
        <taxon>Araneoidea</taxon>
        <taxon>Araneidae</taxon>
        <taxon>Araneus</taxon>
    </lineage>
</organism>
<protein>
    <submittedName>
        <fullName evidence="2">Uncharacterized protein</fullName>
    </submittedName>
</protein>
<keyword evidence="1" id="KW-1133">Transmembrane helix</keyword>
<comment type="caution">
    <text evidence="2">The sequence shown here is derived from an EMBL/GenBank/DDBJ whole genome shotgun (WGS) entry which is preliminary data.</text>
</comment>
<sequence length="122" mass="13774">MRLVFVLLQIRRFTATIQVGKASIFLNDISVGVFDRYRSLWWEGESGPLKGLCSSCRCDEENVGKLNAYQKSDGERDGRPPRDFNTFNGWLVSSAVILTGVLLKVGSIVVRRSISQQYVTER</sequence>
<evidence type="ECO:0000256" key="1">
    <source>
        <dbReference type="SAM" id="Phobius"/>
    </source>
</evidence>
<dbReference type="EMBL" id="BGPR01019540">
    <property type="protein sequence ID" value="GBN82230.1"/>
    <property type="molecule type" value="Genomic_DNA"/>
</dbReference>
<keyword evidence="3" id="KW-1185">Reference proteome</keyword>
<keyword evidence="1" id="KW-0812">Transmembrane</keyword>
<dbReference type="AlphaFoldDB" id="A0A4Y2S4T2"/>
<feature type="transmembrane region" description="Helical" evidence="1">
    <location>
        <begin position="90"/>
        <end position="110"/>
    </location>
</feature>